<evidence type="ECO:0000256" key="1">
    <source>
        <dbReference type="SAM" id="MobiDB-lite"/>
    </source>
</evidence>
<feature type="compositionally biased region" description="Polar residues" evidence="1">
    <location>
        <begin position="252"/>
        <end position="270"/>
    </location>
</feature>
<dbReference type="Proteomes" id="UP000265663">
    <property type="component" value="Unassembled WGS sequence"/>
</dbReference>
<feature type="compositionally biased region" description="Polar residues" evidence="1">
    <location>
        <begin position="175"/>
        <end position="188"/>
    </location>
</feature>
<dbReference type="PANTHER" id="PTHR35587">
    <property type="entry name" value="EXPRESSED PROTEIN"/>
    <property type="match status" value="1"/>
</dbReference>
<organism evidence="2 3">
    <name type="scientific">Pyrenophora seminiperda CCB06</name>
    <dbReference type="NCBI Taxonomy" id="1302712"/>
    <lineage>
        <taxon>Eukaryota</taxon>
        <taxon>Fungi</taxon>
        <taxon>Dikarya</taxon>
        <taxon>Ascomycota</taxon>
        <taxon>Pezizomycotina</taxon>
        <taxon>Dothideomycetes</taxon>
        <taxon>Pleosporomycetidae</taxon>
        <taxon>Pleosporales</taxon>
        <taxon>Pleosporineae</taxon>
        <taxon>Pleosporaceae</taxon>
        <taxon>Pyrenophora</taxon>
    </lineage>
</organism>
<sequence length="903" mass="98838">MTANQHTMADTVEETKQSISGEGQADANASVGGKGSAESSSKKTERKTPKKLGGKKPQQQPTPEATPAPDSDGEGKAEQEDAESKKQSNGADADDSDEPQQEKSKSQSRRRQSRGRGRRGAESGAESDARSDVSQSGGRRNRQRQKKGGKGGGPLDDITENVPGGEVLGGAGDMVQNTAGNAVNQVGNTAGKALGGLTGGGDDKEGGKDGGEQLRLRLELNLDIEIQLKAKIHGDLTLGLLIPDDMADKNQDNGSDSEVQERSTMAQQKAINKKKQEKREAGLQSARSRSSSRRARRQRLEEDKKNGKYMHTTSLEVLEEADANGDLQKMGMFERIGPDSTSMDGPVTYARAMRGEIPMRGTNPNEPYLPWPVHCLIDIAFAVPTTLTTRPDRYHRPQHREAVYIALNYSKSSRGHRLMGRMYTIVPGKIGIEGYDSFHMTRATQDWCAYFSAISDPISAGIQTSLGQDAHVPITHTPRCASVASNYTPSRTSRTYSSNDVRFSLDSTVLGSPHAPDIPIDQLEELVDSIGDFKFTAMVTATTLNRIADMRSIVDMTGNNLLNAAWDLQRLYMVWSEITLGAPSADVAGIVKPWSRLSKKRVAKACQNMKHALSTHQTWSESMNSARTLAINLNVMSNRWWIDFDERHGELATLDPHDIAGQVAVVMEMYLEIREEGVVSNAFACQRSSTHAPFTRPPSAMRLKNSSLPPVAENSEVKPLEKTRHSITTSHWKSKPTTELQVPRWSLPAKSGIPQLVQRPSSSASMHRASDIKYTINFSRPTRRILMARQSLLETNQAILQSLSPPQAQPHTNTIKDSQSDLVSNKIHLRAKSEELPTSSLISASTQSVKAPRPVVLRAFPSVPSKIERSIGRTSTESHRPILGTRRSISTPRLSATLPRNYA</sequence>
<feature type="compositionally biased region" description="Basic and acidic residues" evidence="1">
    <location>
        <begin position="201"/>
        <end position="210"/>
    </location>
</feature>
<keyword evidence="2" id="KW-0808">Transferase</keyword>
<feature type="compositionally biased region" description="Basic and acidic residues" evidence="1">
    <location>
        <begin position="868"/>
        <end position="880"/>
    </location>
</feature>
<feature type="region of interest" description="Disordered" evidence="1">
    <location>
        <begin position="868"/>
        <end position="903"/>
    </location>
</feature>
<evidence type="ECO:0000313" key="2">
    <source>
        <dbReference type="EMBL" id="RMZ74282.1"/>
    </source>
</evidence>
<evidence type="ECO:0000313" key="3">
    <source>
        <dbReference type="Proteomes" id="UP000265663"/>
    </source>
</evidence>
<dbReference type="GO" id="GO:0016740">
    <property type="term" value="F:transferase activity"/>
    <property type="evidence" value="ECO:0007669"/>
    <property type="project" value="UniProtKB-KW"/>
</dbReference>
<protein>
    <submittedName>
        <fullName evidence="2">Glycosyl transferase family 2</fullName>
    </submittedName>
</protein>
<dbReference type="PANTHER" id="PTHR35587:SF4">
    <property type="match status" value="1"/>
</dbReference>
<gene>
    <name evidence="2" type="ORF">GMOD_00003298</name>
</gene>
<keyword evidence="3" id="KW-1185">Reference proteome</keyword>
<feature type="compositionally biased region" description="Basic and acidic residues" evidence="1">
    <location>
        <begin position="715"/>
        <end position="724"/>
    </location>
</feature>
<feature type="region of interest" description="Disordered" evidence="1">
    <location>
        <begin position="249"/>
        <end position="312"/>
    </location>
</feature>
<feature type="region of interest" description="Disordered" evidence="1">
    <location>
        <begin position="1"/>
        <end position="210"/>
    </location>
</feature>
<dbReference type="OrthoDB" id="3691499at2759"/>
<dbReference type="EMBL" id="KE747844">
    <property type="protein sequence ID" value="RMZ74282.1"/>
    <property type="molecule type" value="Genomic_DNA"/>
</dbReference>
<feature type="compositionally biased region" description="Basic and acidic residues" evidence="1">
    <location>
        <begin position="73"/>
        <end position="86"/>
    </location>
</feature>
<accession>A0A3M7MIM2</accession>
<feature type="compositionally biased region" description="Basic residues" evidence="1">
    <location>
        <begin position="106"/>
        <end position="118"/>
    </location>
</feature>
<name>A0A3M7MIM2_9PLEO</name>
<reference evidence="2 3" key="1">
    <citation type="journal article" date="2014" name="PLoS ONE">
        <title>De novo Genome Assembly of the Fungal Plant Pathogen Pyrenophora semeniperda.</title>
        <authorList>
            <person name="Soliai M.M."/>
            <person name="Meyer S.E."/>
            <person name="Udall J.A."/>
            <person name="Elzinga D.E."/>
            <person name="Hermansen R.A."/>
            <person name="Bodily P.M."/>
            <person name="Hart A.A."/>
            <person name="Coleman C.E."/>
        </authorList>
    </citation>
    <scope>NUCLEOTIDE SEQUENCE [LARGE SCALE GENOMIC DNA]</scope>
    <source>
        <strain evidence="2 3">CCB06</strain>
        <tissue evidence="2">Mycelium</tissue>
    </source>
</reference>
<feature type="compositionally biased region" description="Basic residues" evidence="1">
    <location>
        <begin position="139"/>
        <end position="149"/>
    </location>
</feature>
<feature type="compositionally biased region" description="Low complexity" evidence="1">
    <location>
        <begin position="55"/>
        <end position="69"/>
    </location>
</feature>
<feature type="region of interest" description="Disordered" evidence="1">
    <location>
        <begin position="690"/>
        <end position="741"/>
    </location>
</feature>
<proteinExistence type="predicted"/>
<dbReference type="AlphaFoldDB" id="A0A3M7MIM2"/>
<feature type="compositionally biased region" description="Polar residues" evidence="1">
    <location>
        <begin position="726"/>
        <end position="740"/>
    </location>
</feature>